<reference evidence="2" key="1">
    <citation type="submission" date="2020-05" db="EMBL/GenBank/DDBJ databases">
        <authorList>
            <person name="Chiriac C."/>
            <person name="Salcher M."/>
            <person name="Ghai R."/>
            <person name="Kavagutti S V."/>
        </authorList>
    </citation>
    <scope>NUCLEOTIDE SEQUENCE</scope>
</reference>
<evidence type="ECO:0000256" key="1">
    <source>
        <dbReference type="SAM" id="MobiDB-lite"/>
    </source>
</evidence>
<evidence type="ECO:0000313" key="2">
    <source>
        <dbReference type="EMBL" id="CAB4905408.1"/>
    </source>
</evidence>
<proteinExistence type="predicted"/>
<protein>
    <submittedName>
        <fullName evidence="2">Unannotated protein</fullName>
    </submittedName>
</protein>
<organism evidence="2">
    <name type="scientific">freshwater metagenome</name>
    <dbReference type="NCBI Taxonomy" id="449393"/>
    <lineage>
        <taxon>unclassified sequences</taxon>
        <taxon>metagenomes</taxon>
        <taxon>ecological metagenomes</taxon>
    </lineage>
</organism>
<dbReference type="EMBL" id="CAFBMK010000033">
    <property type="protein sequence ID" value="CAB4905408.1"/>
    <property type="molecule type" value="Genomic_DNA"/>
</dbReference>
<accession>A0A6J7GFN0</accession>
<dbReference type="AlphaFoldDB" id="A0A6J7GFN0"/>
<gene>
    <name evidence="2" type="ORF">UFOPK3564_00846</name>
</gene>
<name>A0A6J7GFN0_9ZZZZ</name>
<feature type="region of interest" description="Disordered" evidence="1">
    <location>
        <begin position="48"/>
        <end position="71"/>
    </location>
</feature>
<sequence>MASMRGALPLFLTGSSGLALLAFGVGGLSGMDPQIQQASRTVQLERTVDGPHHRYADCPPEPAVERRADEV</sequence>